<organism evidence="2">
    <name type="scientific">Fervidobacterium pennivorans</name>
    <dbReference type="NCBI Taxonomy" id="93466"/>
    <lineage>
        <taxon>Bacteria</taxon>
        <taxon>Thermotogati</taxon>
        <taxon>Thermotogota</taxon>
        <taxon>Thermotogae</taxon>
        <taxon>Thermotogales</taxon>
        <taxon>Fervidobacteriaceae</taxon>
        <taxon>Fervidobacterium</taxon>
    </lineage>
</organism>
<gene>
    <name evidence="2" type="ORF">ENT78_09870</name>
</gene>
<dbReference type="AlphaFoldDB" id="A0A7V4NFP2"/>
<evidence type="ECO:0000313" key="2">
    <source>
        <dbReference type="EMBL" id="HGU53808.1"/>
    </source>
</evidence>
<dbReference type="GO" id="GO:0005886">
    <property type="term" value="C:plasma membrane"/>
    <property type="evidence" value="ECO:0007669"/>
    <property type="project" value="TreeGrafter"/>
</dbReference>
<dbReference type="EMBL" id="DSZZ01000464">
    <property type="protein sequence ID" value="HGU53808.1"/>
    <property type="molecule type" value="Genomic_DNA"/>
</dbReference>
<dbReference type="PANTHER" id="PTHR35813:SF1">
    <property type="entry name" value="INNER MEMBRANE PROTEIN YBAN"/>
    <property type="match status" value="1"/>
</dbReference>
<evidence type="ECO:0000256" key="1">
    <source>
        <dbReference type="SAM" id="Phobius"/>
    </source>
</evidence>
<keyword evidence="1" id="KW-0472">Membrane</keyword>
<feature type="transmembrane region" description="Helical" evidence="1">
    <location>
        <begin position="105"/>
        <end position="123"/>
    </location>
</feature>
<feature type="transmembrane region" description="Helical" evidence="1">
    <location>
        <begin position="80"/>
        <end position="99"/>
    </location>
</feature>
<proteinExistence type="predicted"/>
<comment type="caution">
    <text evidence="2">The sequence shown here is derived from an EMBL/GenBank/DDBJ whole genome shotgun (WGS) entry which is preliminary data.</text>
</comment>
<accession>A0A7V4NFP2</accession>
<feature type="transmembrane region" description="Helical" evidence="1">
    <location>
        <begin position="12"/>
        <end position="32"/>
    </location>
</feature>
<reference evidence="2" key="1">
    <citation type="journal article" date="2020" name="mSystems">
        <title>Genome- and Community-Level Interaction Insights into Carbon Utilization and Element Cycling Functions of Hydrothermarchaeota in Hydrothermal Sediment.</title>
        <authorList>
            <person name="Zhou Z."/>
            <person name="Liu Y."/>
            <person name="Xu W."/>
            <person name="Pan J."/>
            <person name="Luo Z.H."/>
            <person name="Li M."/>
        </authorList>
    </citation>
    <scope>NUCLEOTIDE SEQUENCE [LARGE SCALE GENOMIC DNA]</scope>
    <source>
        <strain evidence="2">SpSt-61</strain>
    </source>
</reference>
<sequence length="129" mass="14909">MSQKKVQSRFFKWLLIILGTFFVAIGVIGMFVPLLPTTVFLLLAAACYIRSSERFYNWLINHRWLGTYIRNYREGRGIPIKTKIFTISILWLTITLSAIFAVKSLIVRVILFIIAVSVTWHVLSIKTSK</sequence>
<dbReference type="Pfam" id="PF04304">
    <property type="entry name" value="DUF454"/>
    <property type="match status" value="1"/>
</dbReference>
<keyword evidence="1" id="KW-1133">Transmembrane helix</keyword>
<dbReference type="PIRSF" id="PIRSF016789">
    <property type="entry name" value="DUF454"/>
    <property type="match status" value="1"/>
</dbReference>
<keyword evidence="1" id="KW-0812">Transmembrane</keyword>
<name>A0A7V4NFP2_FERPE</name>
<protein>
    <submittedName>
        <fullName evidence="2">DUF454 domain-containing protein</fullName>
    </submittedName>
</protein>
<dbReference type="PANTHER" id="PTHR35813">
    <property type="entry name" value="INNER MEMBRANE PROTEIN YBAN"/>
    <property type="match status" value="1"/>
</dbReference>
<dbReference type="InterPro" id="IPR007401">
    <property type="entry name" value="DUF454"/>
</dbReference>